<sequence>MGKEQSLALWLATVSDDETWGSETSNVIVLTLYAFCFTNAPEGTKNLRIDRCFVFCCILFVK</sequence>
<evidence type="ECO:0000313" key="1">
    <source>
        <dbReference type="EMBL" id="GGA39496.1"/>
    </source>
</evidence>
<keyword evidence="2" id="KW-1185">Reference proteome</keyword>
<organism evidence="1 2">
    <name type="scientific">Hafnia psychrotolerans</name>
    <dbReference type="NCBI Taxonomy" id="1477018"/>
    <lineage>
        <taxon>Bacteria</taxon>
        <taxon>Pseudomonadati</taxon>
        <taxon>Pseudomonadota</taxon>
        <taxon>Gammaproteobacteria</taxon>
        <taxon>Enterobacterales</taxon>
        <taxon>Hafniaceae</taxon>
        <taxon>Hafnia</taxon>
    </lineage>
</organism>
<gene>
    <name evidence="1" type="ORF">GCM10011328_13000</name>
</gene>
<reference evidence="2" key="1">
    <citation type="journal article" date="2019" name="Int. J. Syst. Evol. Microbiol.">
        <title>The Global Catalogue of Microorganisms (GCM) 10K type strain sequencing project: providing services to taxonomists for standard genome sequencing and annotation.</title>
        <authorList>
            <consortium name="The Broad Institute Genomics Platform"/>
            <consortium name="The Broad Institute Genome Sequencing Center for Infectious Disease"/>
            <person name="Wu L."/>
            <person name="Ma J."/>
        </authorList>
    </citation>
    <scope>NUCLEOTIDE SEQUENCE [LARGE SCALE GENOMIC DNA]</scope>
    <source>
        <strain evidence="2">CGMCC 1.12806</strain>
    </source>
</reference>
<protein>
    <submittedName>
        <fullName evidence="1">Uncharacterized protein</fullName>
    </submittedName>
</protein>
<dbReference type="EMBL" id="BMFZ01000003">
    <property type="protein sequence ID" value="GGA39496.1"/>
    <property type="molecule type" value="Genomic_DNA"/>
</dbReference>
<accession>A0ABQ1G9P0</accession>
<comment type="caution">
    <text evidence="1">The sequence shown here is derived from an EMBL/GenBank/DDBJ whole genome shotgun (WGS) entry which is preliminary data.</text>
</comment>
<dbReference type="Proteomes" id="UP000627464">
    <property type="component" value="Unassembled WGS sequence"/>
</dbReference>
<proteinExistence type="predicted"/>
<name>A0ABQ1G9P0_9GAMM</name>
<evidence type="ECO:0000313" key="2">
    <source>
        <dbReference type="Proteomes" id="UP000627464"/>
    </source>
</evidence>